<name>A0ABS7ASD0_9CLOT</name>
<keyword evidence="2" id="KW-0813">Transport</keyword>
<dbReference type="NCBIfam" id="TIGR00830">
    <property type="entry name" value="PTBA"/>
    <property type="match status" value="1"/>
</dbReference>
<gene>
    <name evidence="8" type="ORF">KYD98_15920</name>
</gene>
<proteinExistence type="predicted"/>
<evidence type="ECO:0000259" key="7">
    <source>
        <dbReference type="PROSITE" id="PS51093"/>
    </source>
</evidence>
<evidence type="ECO:0000313" key="8">
    <source>
        <dbReference type="EMBL" id="MBW6411573.1"/>
    </source>
</evidence>
<feature type="domain" description="PTS EIIA type-1" evidence="7">
    <location>
        <begin position="35"/>
        <end position="139"/>
    </location>
</feature>
<dbReference type="PROSITE" id="PS00371">
    <property type="entry name" value="PTS_EIIA_TYPE_1_HIS"/>
    <property type="match status" value="1"/>
</dbReference>
<dbReference type="PANTHER" id="PTHR45008:SF1">
    <property type="entry name" value="PTS SYSTEM GLUCOSE-SPECIFIC EIIA COMPONENT"/>
    <property type="match status" value="1"/>
</dbReference>
<evidence type="ECO:0000256" key="3">
    <source>
        <dbReference type="ARBA" id="ARBA00022597"/>
    </source>
</evidence>
<dbReference type="InterPro" id="IPR050890">
    <property type="entry name" value="PTS_EIIA_component"/>
</dbReference>
<evidence type="ECO:0000313" key="9">
    <source>
        <dbReference type="Proteomes" id="UP001519921"/>
    </source>
</evidence>
<dbReference type="Gene3D" id="2.70.70.10">
    <property type="entry name" value="Glucose Permease (Domain IIA)"/>
    <property type="match status" value="1"/>
</dbReference>
<keyword evidence="5" id="KW-0598">Phosphotransferase system</keyword>
<evidence type="ECO:0000256" key="2">
    <source>
        <dbReference type="ARBA" id="ARBA00022448"/>
    </source>
</evidence>
<evidence type="ECO:0000256" key="5">
    <source>
        <dbReference type="ARBA" id="ARBA00022683"/>
    </source>
</evidence>
<reference evidence="8 9" key="1">
    <citation type="submission" date="2021-07" db="EMBL/GenBank/DDBJ databases">
        <title>Clostridium weizhouense sp. nov., an anaerobic bacterium isolated from activated sludge of Petroleum wastewater.</title>
        <authorList>
            <person name="Li Q."/>
        </authorList>
    </citation>
    <scope>NUCLEOTIDE SEQUENCE [LARGE SCALE GENOMIC DNA]</scope>
    <source>
        <strain evidence="8 9">YB-6</strain>
    </source>
</reference>
<keyword evidence="3 8" id="KW-0762">Sugar transport</keyword>
<dbReference type="SUPFAM" id="SSF51261">
    <property type="entry name" value="Duplicated hybrid motif"/>
    <property type="match status" value="1"/>
</dbReference>
<evidence type="ECO:0000256" key="1">
    <source>
        <dbReference type="ARBA" id="ARBA00004496"/>
    </source>
</evidence>
<dbReference type="InterPro" id="IPR001127">
    <property type="entry name" value="PTS_EIIA_1_perm"/>
</dbReference>
<keyword evidence="9" id="KW-1185">Reference proteome</keyword>
<dbReference type="PROSITE" id="PS51093">
    <property type="entry name" value="PTS_EIIA_TYPE_1"/>
    <property type="match status" value="1"/>
</dbReference>
<comment type="subcellular location">
    <subcellularLocation>
        <location evidence="1">Cytoplasm</location>
    </subcellularLocation>
</comment>
<dbReference type="Proteomes" id="UP001519921">
    <property type="component" value="Unassembled WGS sequence"/>
</dbReference>
<dbReference type="EMBL" id="JAHXPT010000015">
    <property type="protein sequence ID" value="MBW6411573.1"/>
    <property type="molecule type" value="Genomic_DNA"/>
</dbReference>
<accession>A0ABS7ASD0</accession>
<dbReference type="InterPro" id="IPR011055">
    <property type="entry name" value="Dup_hybrid_motif"/>
</dbReference>
<dbReference type="Pfam" id="PF00358">
    <property type="entry name" value="PTS_EIIA_1"/>
    <property type="match status" value="1"/>
</dbReference>
<dbReference type="RefSeq" id="WP_219781033.1">
    <property type="nucleotide sequence ID" value="NZ_JAHXPT010000015.1"/>
</dbReference>
<protein>
    <submittedName>
        <fullName evidence="8">PTS glucose transporter subunit IIA</fullName>
    </submittedName>
</protein>
<keyword evidence="6" id="KW-0418">Kinase</keyword>
<evidence type="ECO:0000256" key="6">
    <source>
        <dbReference type="ARBA" id="ARBA00022777"/>
    </source>
</evidence>
<keyword evidence="4" id="KW-0808">Transferase</keyword>
<evidence type="ECO:0000256" key="4">
    <source>
        <dbReference type="ARBA" id="ARBA00022679"/>
    </source>
</evidence>
<dbReference type="PANTHER" id="PTHR45008">
    <property type="entry name" value="PTS SYSTEM GLUCOSE-SPECIFIC EIIA COMPONENT"/>
    <property type="match status" value="1"/>
</dbReference>
<comment type="caution">
    <text evidence="8">The sequence shown here is derived from an EMBL/GenBank/DDBJ whole genome shotgun (WGS) entry which is preliminary data.</text>
</comment>
<organism evidence="8 9">
    <name type="scientific">Clostridium weizhouense</name>
    <dbReference type="NCBI Taxonomy" id="2859781"/>
    <lineage>
        <taxon>Bacteria</taxon>
        <taxon>Bacillati</taxon>
        <taxon>Bacillota</taxon>
        <taxon>Clostridia</taxon>
        <taxon>Eubacteriales</taxon>
        <taxon>Clostridiaceae</taxon>
        <taxon>Clostridium</taxon>
    </lineage>
</organism>
<sequence length="166" mass="17640">MFGFLKKKKVEPKNNDCKLIAPITGKTIPLSEVPDPVFAQKMAGDGLAINPTDDIVVAPADGELTLVFNTKHAFALTLENGVELLVHIGIDTVSLGGEGFEQLAEQGTKVKAGTPIIKINRDFITGKGLSLTTPVLITNPDILSSIKPVENIDTTAGDTTVLEYTI</sequence>